<evidence type="ECO:0000313" key="7">
    <source>
        <dbReference type="Proteomes" id="UP000693970"/>
    </source>
</evidence>
<dbReference type="InterPro" id="IPR001254">
    <property type="entry name" value="Trypsin_dom"/>
</dbReference>
<dbReference type="SMART" id="SM00020">
    <property type="entry name" value="Tryp_SPc"/>
    <property type="match status" value="1"/>
</dbReference>
<keyword evidence="1" id="KW-1015">Disulfide bond</keyword>
<dbReference type="GO" id="GO:0006508">
    <property type="term" value="P:proteolysis"/>
    <property type="evidence" value="ECO:0007669"/>
    <property type="project" value="UniProtKB-KW"/>
</dbReference>
<reference evidence="6" key="1">
    <citation type="journal article" date="2021" name="Sci. Rep.">
        <title>Diploid genomic architecture of Nitzschia inconspicua, an elite biomass production diatom.</title>
        <authorList>
            <person name="Oliver A."/>
            <person name="Podell S."/>
            <person name="Pinowska A."/>
            <person name="Traller J.C."/>
            <person name="Smith S.R."/>
            <person name="McClure R."/>
            <person name="Beliaev A."/>
            <person name="Bohutskyi P."/>
            <person name="Hill E.A."/>
            <person name="Rabines A."/>
            <person name="Zheng H."/>
            <person name="Allen L.Z."/>
            <person name="Kuo A."/>
            <person name="Grigoriev I.V."/>
            <person name="Allen A.E."/>
            <person name="Hazlebeck D."/>
            <person name="Allen E.E."/>
        </authorList>
    </citation>
    <scope>NUCLEOTIDE SEQUENCE</scope>
    <source>
        <strain evidence="6">Hildebrandi</strain>
    </source>
</reference>
<keyword evidence="7" id="KW-1185">Reference proteome</keyword>
<organism evidence="6 7">
    <name type="scientific">Nitzschia inconspicua</name>
    <dbReference type="NCBI Taxonomy" id="303405"/>
    <lineage>
        <taxon>Eukaryota</taxon>
        <taxon>Sar</taxon>
        <taxon>Stramenopiles</taxon>
        <taxon>Ochrophyta</taxon>
        <taxon>Bacillariophyta</taxon>
        <taxon>Bacillariophyceae</taxon>
        <taxon>Bacillariophycidae</taxon>
        <taxon>Bacillariales</taxon>
        <taxon>Bacillariaceae</taxon>
        <taxon>Nitzschia</taxon>
    </lineage>
</organism>
<keyword evidence="2" id="KW-0720">Serine protease</keyword>
<dbReference type="AlphaFoldDB" id="A0A9K3LDL3"/>
<accession>A0A9K3LDL3</accession>
<dbReference type="PROSITE" id="PS00134">
    <property type="entry name" value="TRYPSIN_HIS"/>
    <property type="match status" value="1"/>
</dbReference>
<evidence type="ECO:0000256" key="4">
    <source>
        <dbReference type="SAM" id="Phobius"/>
    </source>
</evidence>
<gene>
    <name evidence="6" type="ORF">IV203_035341</name>
</gene>
<dbReference type="OrthoDB" id="104223at2759"/>
<name>A0A9K3LDL3_9STRA</name>
<keyword evidence="4" id="KW-1133">Transmembrane helix</keyword>
<feature type="domain" description="Peptidase S1" evidence="5">
    <location>
        <begin position="12"/>
        <end position="253"/>
    </location>
</feature>
<keyword evidence="2 6" id="KW-0645">Protease</keyword>
<evidence type="ECO:0000256" key="3">
    <source>
        <dbReference type="SAM" id="MobiDB-lite"/>
    </source>
</evidence>
<dbReference type="Proteomes" id="UP000693970">
    <property type="component" value="Unassembled WGS sequence"/>
</dbReference>
<evidence type="ECO:0000313" key="6">
    <source>
        <dbReference type="EMBL" id="KAG7360242.1"/>
    </source>
</evidence>
<sequence length="527" mass="56486">MVPSRPIQMPRIIGGQDAVPGSYPFFASLTIGGGHSCGGSLIAPDIILSAAHCTNLNGAEVGRSIRSDPNDTYETFELIKEIRHPVYDNEAYKFDFMILQLDRPASDQFTPIRLNKDEALPVLGIADGVKAIGFGATATYEDGSNSGAADVLQEVGLHVIDNEECMLAKDTETTDEAFANGYAGLITPDMLCAEDDNQDTCFGDSGGPLMIQEWNEYIQVGVTSWGFGCGDNDYPGVYSRVSHQYEWIRTNVCELSVNPPAYFECDAPTLPPAQDVQVTIALTFDDFPDEISMMIIDETGFGVTLVDFPADSFLDSDPRSTFYHTVSMKERSTYTFIITDAKGDGLCCYDEGGSYLVYVGTESVQGEILVSGGGDFGEEISHQFTVPAPGSVVQTNDNPTATTIPGTQVTTQSPTGAPTYLPTVPPTVQPSATPSLMPSSSPTVTPSPTSSPTRAPTTTPSSSPTESLAPSQIPTPVPQRMDKAQVTSLVLGVLVVLAVACLFIATSWYADRHTRLQKVQAEVPFVK</sequence>
<protein>
    <submittedName>
        <fullName evidence="6">Secreted trypsin-like serine protease</fullName>
    </submittedName>
</protein>
<evidence type="ECO:0000256" key="2">
    <source>
        <dbReference type="RuleBase" id="RU363034"/>
    </source>
</evidence>
<dbReference type="PROSITE" id="PS00135">
    <property type="entry name" value="TRYPSIN_SER"/>
    <property type="match status" value="1"/>
</dbReference>
<keyword evidence="4" id="KW-0812">Transmembrane</keyword>
<dbReference type="PANTHER" id="PTHR24276:SF91">
    <property type="entry name" value="AT26814P-RELATED"/>
    <property type="match status" value="1"/>
</dbReference>
<comment type="caution">
    <text evidence="6">The sequence shown here is derived from an EMBL/GenBank/DDBJ whole genome shotgun (WGS) entry which is preliminary data.</text>
</comment>
<dbReference type="PANTHER" id="PTHR24276">
    <property type="entry name" value="POLYSERASE-RELATED"/>
    <property type="match status" value="1"/>
</dbReference>
<dbReference type="PROSITE" id="PS50240">
    <property type="entry name" value="TRYPSIN_DOM"/>
    <property type="match status" value="1"/>
</dbReference>
<evidence type="ECO:0000256" key="1">
    <source>
        <dbReference type="ARBA" id="ARBA00023157"/>
    </source>
</evidence>
<dbReference type="InterPro" id="IPR018114">
    <property type="entry name" value="TRYPSIN_HIS"/>
</dbReference>
<feature type="compositionally biased region" description="Low complexity" evidence="3">
    <location>
        <begin position="430"/>
        <end position="471"/>
    </location>
</feature>
<evidence type="ECO:0000259" key="5">
    <source>
        <dbReference type="PROSITE" id="PS50240"/>
    </source>
</evidence>
<dbReference type="InterPro" id="IPR033116">
    <property type="entry name" value="TRYPSIN_SER"/>
</dbReference>
<proteinExistence type="predicted"/>
<dbReference type="Pfam" id="PF00089">
    <property type="entry name" value="Trypsin"/>
    <property type="match status" value="1"/>
</dbReference>
<reference evidence="6" key="2">
    <citation type="submission" date="2021-04" db="EMBL/GenBank/DDBJ databases">
        <authorList>
            <person name="Podell S."/>
        </authorList>
    </citation>
    <scope>NUCLEOTIDE SEQUENCE</scope>
    <source>
        <strain evidence="6">Hildebrandi</strain>
    </source>
</reference>
<dbReference type="GO" id="GO:0004252">
    <property type="term" value="F:serine-type endopeptidase activity"/>
    <property type="evidence" value="ECO:0007669"/>
    <property type="project" value="InterPro"/>
</dbReference>
<dbReference type="CDD" id="cd00190">
    <property type="entry name" value="Tryp_SPc"/>
    <property type="match status" value="1"/>
</dbReference>
<dbReference type="InterPro" id="IPR050430">
    <property type="entry name" value="Peptidase_S1"/>
</dbReference>
<dbReference type="EMBL" id="JAGRRH010000013">
    <property type="protein sequence ID" value="KAG7360242.1"/>
    <property type="molecule type" value="Genomic_DNA"/>
</dbReference>
<keyword evidence="2" id="KW-0378">Hydrolase</keyword>
<feature type="transmembrane region" description="Helical" evidence="4">
    <location>
        <begin position="489"/>
        <end position="510"/>
    </location>
</feature>
<feature type="compositionally biased region" description="Polar residues" evidence="3">
    <location>
        <begin position="392"/>
        <end position="416"/>
    </location>
</feature>
<feature type="region of interest" description="Disordered" evidence="3">
    <location>
        <begin position="388"/>
        <end position="478"/>
    </location>
</feature>
<keyword evidence="4" id="KW-0472">Membrane</keyword>